<name>A0A540LIV6_MALBA</name>
<sequence length="348" mass="38925">MPELGFTSSMEVYQLPSRHYNIQLRYSKPTSKQHRFRHHGSKGNGANLCELQLWSHNSQVFAHGCSLQMGTMRPRSRKLKVLSFGHGRSSLPNEYKLATQLVVKGAKVLVLEKYVIPGGSSGYYERDGYTFDVGSSVMFGFSDKGNLNLITQALAAVGCGMLVIPDPTTVHYHLPDNLYVLVHREYSKFISERTSKFPHEKQGILKFYGVCWKVFNALNSLELKSLEEPIYHFRQFFQKPVECLTLAYYLPQNAGDIACKYIQDPQLLSFIDAECFIVSTVKALQKPMINASMVMCDRHYGGINYPVGGVGGIAKSLAKGLVDQGSEMLYKANVTNIIVDQGRAVSSN</sequence>
<accession>A0A540LIV6</accession>
<evidence type="ECO:0000313" key="3">
    <source>
        <dbReference type="Proteomes" id="UP000315295"/>
    </source>
</evidence>
<organism evidence="2 3">
    <name type="scientific">Malus baccata</name>
    <name type="common">Siberian crab apple</name>
    <name type="synonym">Pyrus baccata</name>
    <dbReference type="NCBI Taxonomy" id="106549"/>
    <lineage>
        <taxon>Eukaryota</taxon>
        <taxon>Viridiplantae</taxon>
        <taxon>Streptophyta</taxon>
        <taxon>Embryophyta</taxon>
        <taxon>Tracheophyta</taxon>
        <taxon>Spermatophyta</taxon>
        <taxon>Magnoliopsida</taxon>
        <taxon>eudicotyledons</taxon>
        <taxon>Gunneridae</taxon>
        <taxon>Pentapetalae</taxon>
        <taxon>rosids</taxon>
        <taxon>fabids</taxon>
        <taxon>Rosales</taxon>
        <taxon>Rosaceae</taxon>
        <taxon>Amygdaloideae</taxon>
        <taxon>Maleae</taxon>
        <taxon>Malus</taxon>
    </lineage>
</organism>
<dbReference type="InterPro" id="IPR036188">
    <property type="entry name" value="FAD/NAD-bd_sf"/>
</dbReference>
<dbReference type="GO" id="GO:0016116">
    <property type="term" value="P:carotenoid metabolic process"/>
    <property type="evidence" value="ECO:0007669"/>
    <property type="project" value="InterPro"/>
</dbReference>
<dbReference type="PANTHER" id="PTHR46313">
    <property type="match status" value="1"/>
</dbReference>
<keyword evidence="3" id="KW-1185">Reference proteome</keyword>
<feature type="domain" description="Amine oxidase" evidence="1">
    <location>
        <begin position="98"/>
        <end position="338"/>
    </location>
</feature>
<dbReference type="InterPro" id="IPR002937">
    <property type="entry name" value="Amino_oxidase"/>
</dbReference>
<protein>
    <recommendedName>
        <fullName evidence="1">Amine oxidase domain-containing protein</fullName>
    </recommendedName>
</protein>
<evidence type="ECO:0000259" key="1">
    <source>
        <dbReference type="Pfam" id="PF01593"/>
    </source>
</evidence>
<dbReference type="InterPro" id="IPR045892">
    <property type="entry name" value="CrtISO-like"/>
</dbReference>
<proteinExistence type="predicted"/>
<dbReference type="EMBL" id="VIEB01000570">
    <property type="protein sequence ID" value="TQD86269.1"/>
    <property type="molecule type" value="Genomic_DNA"/>
</dbReference>
<dbReference type="STRING" id="106549.A0A540LIV6"/>
<gene>
    <name evidence="2" type="ORF">C1H46_028156</name>
</gene>
<dbReference type="Pfam" id="PF01593">
    <property type="entry name" value="Amino_oxidase"/>
    <property type="match status" value="1"/>
</dbReference>
<comment type="caution">
    <text evidence="2">The sequence shown here is derived from an EMBL/GenBank/DDBJ whole genome shotgun (WGS) entry which is preliminary data.</text>
</comment>
<evidence type="ECO:0000313" key="2">
    <source>
        <dbReference type="EMBL" id="TQD86269.1"/>
    </source>
</evidence>
<reference evidence="2 3" key="1">
    <citation type="journal article" date="2019" name="G3 (Bethesda)">
        <title>Sequencing of a Wild Apple (Malus baccata) Genome Unravels the Differences Between Cultivated and Wild Apple Species Regarding Disease Resistance and Cold Tolerance.</title>
        <authorList>
            <person name="Chen X."/>
        </authorList>
    </citation>
    <scope>NUCLEOTIDE SEQUENCE [LARGE SCALE GENOMIC DNA]</scope>
    <source>
        <strain evidence="3">cv. Shandingzi</strain>
        <tissue evidence="2">Leaves</tissue>
    </source>
</reference>
<dbReference type="SUPFAM" id="SSF51905">
    <property type="entry name" value="FAD/NAD(P)-binding domain"/>
    <property type="match status" value="1"/>
</dbReference>
<dbReference type="GO" id="GO:0016491">
    <property type="term" value="F:oxidoreductase activity"/>
    <property type="evidence" value="ECO:0007669"/>
    <property type="project" value="InterPro"/>
</dbReference>
<dbReference type="AlphaFoldDB" id="A0A540LIV6"/>
<dbReference type="Proteomes" id="UP000315295">
    <property type="component" value="Unassembled WGS sequence"/>
</dbReference>
<dbReference type="PANTHER" id="PTHR46313:SF3">
    <property type="entry name" value="PROLYCOPENE ISOMERASE, CHLOROPLASTIC"/>
    <property type="match status" value="1"/>
</dbReference>
<dbReference type="Gene3D" id="3.50.50.60">
    <property type="entry name" value="FAD/NAD(P)-binding domain"/>
    <property type="match status" value="2"/>
</dbReference>